<evidence type="ECO:0000313" key="1">
    <source>
        <dbReference type="EMBL" id="MPN00986.1"/>
    </source>
</evidence>
<accession>A0A645EHR5</accession>
<dbReference type="EMBL" id="VSSQ01047014">
    <property type="protein sequence ID" value="MPN00986.1"/>
    <property type="molecule type" value="Genomic_DNA"/>
</dbReference>
<dbReference type="AlphaFoldDB" id="A0A645EHR5"/>
<reference evidence="1" key="1">
    <citation type="submission" date="2019-08" db="EMBL/GenBank/DDBJ databases">
        <authorList>
            <person name="Kucharzyk K."/>
            <person name="Murdoch R.W."/>
            <person name="Higgins S."/>
            <person name="Loffler F."/>
        </authorList>
    </citation>
    <scope>NUCLEOTIDE SEQUENCE</scope>
</reference>
<gene>
    <name evidence="1" type="ORF">SDC9_148184</name>
</gene>
<protein>
    <submittedName>
        <fullName evidence="1">Uncharacterized protein</fullName>
    </submittedName>
</protein>
<comment type="caution">
    <text evidence="1">The sequence shown here is derived from an EMBL/GenBank/DDBJ whole genome shotgun (WGS) entry which is preliminary data.</text>
</comment>
<sequence length="208" mass="23220">MITRTGAGRDSSAKSDICEVDYYFLPPTRDGADWSTLVSGDGTLLRSCVDDHESEYNFPGRTSSTTMPEIFHLAANPNNVQETPEELITGVLDFRVYAQIKRTGDTVWNDKRYPADLVNRNGDRVVVMEINDNGEGQTDLKGAVGIDTIQIVLTVMPPKRIAELRAICLREQAASGAARDAITRERNDFVFKYARTFRKTVAIKEVQE</sequence>
<name>A0A645EHR5_9ZZZZ</name>
<organism evidence="1">
    <name type="scientific">bioreactor metagenome</name>
    <dbReference type="NCBI Taxonomy" id="1076179"/>
    <lineage>
        <taxon>unclassified sequences</taxon>
        <taxon>metagenomes</taxon>
        <taxon>ecological metagenomes</taxon>
    </lineage>
</organism>
<proteinExistence type="predicted"/>